<comment type="caution">
    <text evidence="7">The sequence shown here is derived from an EMBL/GenBank/DDBJ whole genome shotgun (WGS) entry which is preliminary data.</text>
</comment>
<comment type="subcellular location">
    <subcellularLocation>
        <location evidence="1">Endomembrane system</location>
        <topology evidence="1">Multi-pass membrane protein</topology>
    </subcellularLocation>
</comment>
<dbReference type="Proteomes" id="UP001500449">
    <property type="component" value="Unassembled WGS sequence"/>
</dbReference>
<organism evidence="7 8">
    <name type="scientific">Pseudonocardia ailaonensis</name>
    <dbReference type="NCBI Taxonomy" id="367279"/>
    <lineage>
        <taxon>Bacteria</taxon>
        <taxon>Bacillati</taxon>
        <taxon>Actinomycetota</taxon>
        <taxon>Actinomycetes</taxon>
        <taxon>Pseudonocardiales</taxon>
        <taxon>Pseudonocardiaceae</taxon>
        <taxon>Pseudonocardia</taxon>
    </lineage>
</organism>
<keyword evidence="3 6" id="KW-1133">Transmembrane helix</keyword>
<evidence type="ECO:0000313" key="7">
    <source>
        <dbReference type="EMBL" id="GAA1843760.1"/>
    </source>
</evidence>
<evidence type="ECO:0000256" key="1">
    <source>
        <dbReference type="ARBA" id="ARBA00004127"/>
    </source>
</evidence>
<dbReference type="EMBL" id="BAAAQK010000005">
    <property type="protein sequence ID" value="GAA1843760.1"/>
    <property type="molecule type" value="Genomic_DNA"/>
</dbReference>
<evidence type="ECO:0000256" key="3">
    <source>
        <dbReference type="ARBA" id="ARBA00022989"/>
    </source>
</evidence>
<keyword evidence="2 6" id="KW-0812">Transmembrane</keyword>
<evidence type="ECO:0000313" key="8">
    <source>
        <dbReference type="Proteomes" id="UP001500449"/>
    </source>
</evidence>
<proteinExistence type="predicted"/>
<gene>
    <name evidence="7" type="ORF">GCM10009836_23890</name>
</gene>
<protein>
    <submittedName>
        <fullName evidence="7">VIT1/CCC1 transporter family protein</fullName>
    </submittedName>
</protein>
<feature type="transmembrane region" description="Helical" evidence="6">
    <location>
        <begin position="225"/>
        <end position="246"/>
    </location>
</feature>
<reference evidence="7 8" key="1">
    <citation type="journal article" date="2019" name="Int. J. Syst. Evol. Microbiol.">
        <title>The Global Catalogue of Microorganisms (GCM) 10K type strain sequencing project: providing services to taxonomists for standard genome sequencing and annotation.</title>
        <authorList>
            <consortium name="The Broad Institute Genomics Platform"/>
            <consortium name="The Broad Institute Genome Sequencing Center for Infectious Disease"/>
            <person name="Wu L."/>
            <person name="Ma J."/>
        </authorList>
    </citation>
    <scope>NUCLEOTIDE SEQUENCE [LARGE SCALE GENOMIC DNA]</scope>
    <source>
        <strain evidence="7 8">JCM 16009</strain>
    </source>
</reference>
<feature type="transmembrane region" description="Helical" evidence="6">
    <location>
        <begin position="198"/>
        <end position="219"/>
    </location>
</feature>
<keyword evidence="4 6" id="KW-0472">Membrane</keyword>
<sequence>MHVRAELVREEPQRFHPVSVGGAGPARESAAYAPPVDESAQSSEQAELAEHQNDHHHRDISGGWLRAATFGAMDGLVTNIALIAGVGGGGADRQVIVLTGIAGLVAGAFSMALGEFASVGTQNEAVDAEAEVERRELARHPRAEQAELLQEYRDMGLSEETARKVAEEISANPDIALRVHVSQELGVSLDDKPSPWTAAGSSFVCFAIGGIIPLLSYLFGSSSLWLALGVGAVGLFVAGAISSRFTVRTWWGGGLRQLMFGVIAAGATFLVGTLIGVSAA</sequence>
<evidence type="ECO:0000256" key="5">
    <source>
        <dbReference type="SAM" id="MobiDB-lite"/>
    </source>
</evidence>
<evidence type="ECO:0000256" key="4">
    <source>
        <dbReference type="ARBA" id="ARBA00023136"/>
    </source>
</evidence>
<feature type="transmembrane region" description="Helical" evidence="6">
    <location>
        <begin position="258"/>
        <end position="279"/>
    </location>
</feature>
<evidence type="ECO:0000256" key="2">
    <source>
        <dbReference type="ARBA" id="ARBA00022692"/>
    </source>
</evidence>
<dbReference type="PANTHER" id="PTHR31851">
    <property type="entry name" value="FE(2+)/MN(2+) TRANSPORTER PCL1"/>
    <property type="match status" value="1"/>
</dbReference>
<accession>A0ABN2N012</accession>
<keyword evidence="8" id="KW-1185">Reference proteome</keyword>
<feature type="compositionally biased region" description="Basic and acidic residues" evidence="5">
    <location>
        <begin position="48"/>
        <end position="58"/>
    </location>
</feature>
<name>A0ABN2N012_9PSEU</name>
<dbReference type="InterPro" id="IPR008217">
    <property type="entry name" value="Ccc1_fam"/>
</dbReference>
<feature type="region of interest" description="Disordered" evidence="5">
    <location>
        <begin position="14"/>
        <end position="58"/>
    </location>
</feature>
<dbReference type="Pfam" id="PF01988">
    <property type="entry name" value="VIT1"/>
    <property type="match status" value="1"/>
</dbReference>
<evidence type="ECO:0000256" key="6">
    <source>
        <dbReference type="SAM" id="Phobius"/>
    </source>
</evidence>